<comment type="caution">
    <text evidence="3">The sequence shown here is derived from an EMBL/GenBank/DDBJ whole genome shotgun (WGS) entry which is preliminary data.</text>
</comment>
<evidence type="ECO:0000313" key="3">
    <source>
        <dbReference type="EMBL" id="MES1929617.1"/>
    </source>
</evidence>
<evidence type="ECO:0000256" key="1">
    <source>
        <dbReference type="ARBA" id="ARBA00022723"/>
    </source>
</evidence>
<name>A0ABV2B139_9GAMM</name>
<reference evidence="3 4" key="1">
    <citation type="submission" date="2013-03" db="EMBL/GenBank/DDBJ databases">
        <title>Salinisphaera dokdonensis CL-ES53 Genome Sequencing.</title>
        <authorList>
            <person name="Li C."/>
            <person name="Lai Q."/>
            <person name="Shao Z."/>
        </authorList>
    </citation>
    <scope>NUCLEOTIDE SEQUENCE [LARGE SCALE GENOMIC DNA]</scope>
    <source>
        <strain evidence="3 4">CL-ES53</strain>
    </source>
</reference>
<evidence type="ECO:0000259" key="2">
    <source>
        <dbReference type="Pfam" id="PF01557"/>
    </source>
</evidence>
<dbReference type="PANTHER" id="PTHR11820:SF7">
    <property type="entry name" value="ACYLPYRUVASE FAHD1, MITOCHONDRIAL"/>
    <property type="match status" value="1"/>
</dbReference>
<gene>
    <name evidence="3" type="ORF">SADO_10184</name>
</gene>
<dbReference type="PANTHER" id="PTHR11820">
    <property type="entry name" value="ACYLPYRUVASE"/>
    <property type="match status" value="1"/>
</dbReference>
<keyword evidence="1" id="KW-0479">Metal-binding</keyword>
<dbReference type="RefSeq" id="WP_353111125.1">
    <property type="nucleotide sequence ID" value="NZ_APND01000003.1"/>
</dbReference>
<keyword evidence="4" id="KW-1185">Reference proteome</keyword>
<dbReference type="GO" id="GO:0016853">
    <property type="term" value="F:isomerase activity"/>
    <property type="evidence" value="ECO:0007669"/>
    <property type="project" value="UniProtKB-KW"/>
</dbReference>
<accession>A0ABV2B139</accession>
<dbReference type="SUPFAM" id="SSF56529">
    <property type="entry name" value="FAH"/>
    <property type="match status" value="1"/>
</dbReference>
<dbReference type="EMBL" id="APND01000003">
    <property type="protein sequence ID" value="MES1929617.1"/>
    <property type="molecule type" value="Genomic_DNA"/>
</dbReference>
<dbReference type="Gene3D" id="3.90.850.10">
    <property type="entry name" value="Fumarylacetoacetase-like, C-terminal domain"/>
    <property type="match status" value="1"/>
</dbReference>
<dbReference type="InterPro" id="IPR011234">
    <property type="entry name" value="Fumarylacetoacetase-like_C"/>
</dbReference>
<sequence>MTANTARPAEAFAARNTPRIFCIGRNYAKHIEELGNTLSGQESVVFMKPASALVAPDEAITLPDDVGAIHYETELVVEIGSGGRDIAPEAAREHIAGIGLGLDLTLRDVQTDLKNTGEPWEKAKAFDHSAPLGPLCALGEDVDLADLHFELTVDGETRQRGHTAHMLVGVADLIAMLSHHWQLLPGDLIFTGTPEGVGPLHPGMHLAVSSPQLASAEWTIA</sequence>
<feature type="domain" description="Fumarylacetoacetase-like C-terminal" evidence="2">
    <location>
        <begin position="20"/>
        <end position="217"/>
    </location>
</feature>
<dbReference type="Proteomes" id="UP001460888">
    <property type="component" value="Unassembled WGS sequence"/>
</dbReference>
<protein>
    <submittedName>
        <fullName evidence="3">Isomerase</fullName>
    </submittedName>
</protein>
<evidence type="ECO:0000313" key="4">
    <source>
        <dbReference type="Proteomes" id="UP001460888"/>
    </source>
</evidence>
<dbReference type="Pfam" id="PF01557">
    <property type="entry name" value="FAA_hydrolase"/>
    <property type="match status" value="1"/>
</dbReference>
<organism evidence="3 4">
    <name type="scientific">Salinisphaera dokdonensis CL-ES53</name>
    <dbReference type="NCBI Taxonomy" id="1304272"/>
    <lineage>
        <taxon>Bacteria</taxon>
        <taxon>Pseudomonadati</taxon>
        <taxon>Pseudomonadota</taxon>
        <taxon>Gammaproteobacteria</taxon>
        <taxon>Salinisphaerales</taxon>
        <taxon>Salinisphaeraceae</taxon>
        <taxon>Salinisphaera</taxon>
    </lineage>
</organism>
<dbReference type="InterPro" id="IPR036663">
    <property type="entry name" value="Fumarylacetoacetase_C_sf"/>
</dbReference>
<keyword evidence="3" id="KW-0413">Isomerase</keyword>
<proteinExistence type="predicted"/>